<protein>
    <submittedName>
        <fullName evidence="9">Alternative splicing regulator</fullName>
    </submittedName>
</protein>
<evidence type="ECO:0000256" key="1">
    <source>
        <dbReference type="ARBA" id="ARBA00022664"/>
    </source>
</evidence>
<reference evidence="9 10" key="1">
    <citation type="journal article" date="2024" name="BMC Genomics">
        <title>De novo assembly and annotation of Popillia japonica's genome with initial clues to its potential as an invasive pest.</title>
        <authorList>
            <person name="Cucini C."/>
            <person name="Boschi S."/>
            <person name="Funari R."/>
            <person name="Cardaioli E."/>
            <person name="Iannotti N."/>
            <person name="Marturano G."/>
            <person name="Paoli F."/>
            <person name="Bruttini M."/>
            <person name="Carapelli A."/>
            <person name="Frati F."/>
            <person name="Nardi F."/>
        </authorList>
    </citation>
    <scope>NUCLEOTIDE SEQUENCE [LARGE SCALE GENOMIC DNA]</scope>
    <source>
        <strain evidence="9">DMR45628</strain>
    </source>
</reference>
<keyword evidence="4" id="KW-0805">Transcription regulation</keyword>
<dbReference type="SUPFAM" id="SSF109905">
    <property type="entry name" value="Surp module (SWAP domain)"/>
    <property type="match status" value="2"/>
</dbReference>
<feature type="domain" description="SURP motif" evidence="8">
    <location>
        <begin position="183"/>
        <end position="225"/>
    </location>
</feature>
<name>A0AAW1MG76_POPJA</name>
<dbReference type="InterPro" id="IPR000061">
    <property type="entry name" value="Surp"/>
</dbReference>
<gene>
    <name evidence="9" type="ORF">QE152_g7038</name>
</gene>
<feature type="region of interest" description="Disordered" evidence="7">
    <location>
        <begin position="439"/>
        <end position="462"/>
    </location>
</feature>
<dbReference type="Pfam" id="PF01805">
    <property type="entry name" value="Surp"/>
    <property type="match status" value="2"/>
</dbReference>
<dbReference type="PROSITE" id="PS50128">
    <property type="entry name" value="SURP"/>
    <property type="match status" value="2"/>
</dbReference>
<dbReference type="Gene3D" id="1.10.10.790">
    <property type="entry name" value="Surp module"/>
    <property type="match status" value="2"/>
</dbReference>
<organism evidence="9 10">
    <name type="scientific">Popillia japonica</name>
    <name type="common">Japanese beetle</name>
    <dbReference type="NCBI Taxonomy" id="7064"/>
    <lineage>
        <taxon>Eukaryota</taxon>
        <taxon>Metazoa</taxon>
        <taxon>Ecdysozoa</taxon>
        <taxon>Arthropoda</taxon>
        <taxon>Hexapoda</taxon>
        <taxon>Insecta</taxon>
        <taxon>Pterygota</taxon>
        <taxon>Neoptera</taxon>
        <taxon>Endopterygota</taxon>
        <taxon>Coleoptera</taxon>
        <taxon>Polyphaga</taxon>
        <taxon>Scarabaeiformia</taxon>
        <taxon>Scarabaeidae</taxon>
        <taxon>Rutelinae</taxon>
        <taxon>Popillia</taxon>
    </lineage>
</organism>
<sequence length="878" mass="100954">MAKWCTSDTGILRKKVISENHEDLLVFGYACKLFRDDEKAKYIDQGKHLIPWMGDEALKIDRYDCRGALSDLSSYEASREGYDATRWLGLNESERKIEQLCDEERYYSLHTNEEDEAMYKEEELKRLQQKTNEFAYSYDVPQNPEAVETVPTCEEEDKEYVPKPELDIPVDIAIPKTEKENARIEKTASFVCKQGLQMEILIKTKQANNPQFSFLNQTDPLYKYYKHVLNALKAGTYKTESSLQEEEKREAIEQESYDEHYLHPSLVQTSVQASSFPAIPTVIYKPTADCAYSQLVNRIQGSQVDGASIQNKVEAEGSPQPPQNQLSYEQQQQQYYQYYYAMQYYEYYKQLVQQFHSMGGTDGQTIPPLIQEQINAQAAAFAQMAYTQYVQQNTNNPYSQLVSNLSQATKENMYPTLTQNIEINHIGDITKAPIIYGQTESEGCPQEPKPSQSIQQDQGKIEVQQDKVVKKSNFPLVHYSSDSEDEIGVEPDRKDTQNRDLGYKIPPDETKLIIDKMASYVAKNGRDFEAIVRSKGDARFEFLNEEHEYHSYYKVKIKEYGGDVQTSVTKEQPKTVQNGVQSMQDAPKDVQTQQQQAKSKDKKIITPVSFSIKKPKEEIPKDIKSALPIEESDDETPEESTKEVTTIKPPEMNTPVPLSTSIVKETPNKEPECNLMKDSSHQIAIKEKLEFTEKKVIENALDGDDPILEMIDLTEDLEEKRDARRAEARIRDKLAAAAREKLASVSKDRALQMERKKKAAAFLKLKSAENEKNVRGTPKKEEKVEDDKVLVISDSDNKIETEKEKNRSRSGTRERHTKKEESGSEEGEIKKHKKSKKKKSHHKRKRSSSRHRSRSRYKKVKKRRRRSESHNETSSSSD</sequence>
<dbReference type="AlphaFoldDB" id="A0AAW1MG76"/>
<comment type="caution">
    <text evidence="9">The sequence shown here is derived from an EMBL/GenBank/DDBJ whole genome shotgun (WGS) entry which is preliminary data.</text>
</comment>
<evidence type="ECO:0000313" key="9">
    <source>
        <dbReference type="EMBL" id="KAK9745339.1"/>
    </source>
</evidence>
<dbReference type="SMART" id="SM01141">
    <property type="entry name" value="DRY_EERY"/>
    <property type="match status" value="1"/>
</dbReference>
<keyword evidence="6" id="KW-0508">mRNA splicing</keyword>
<proteinExistence type="predicted"/>
<dbReference type="GO" id="GO:0003723">
    <property type="term" value="F:RNA binding"/>
    <property type="evidence" value="ECO:0007669"/>
    <property type="project" value="UniProtKB-KW"/>
</dbReference>
<keyword evidence="2" id="KW-0677">Repeat</keyword>
<feature type="domain" description="SURP motif" evidence="8">
    <location>
        <begin position="513"/>
        <end position="553"/>
    </location>
</feature>
<evidence type="ECO:0000256" key="2">
    <source>
        <dbReference type="ARBA" id="ARBA00022737"/>
    </source>
</evidence>
<dbReference type="InterPro" id="IPR035967">
    <property type="entry name" value="SWAP/Surp_sf"/>
</dbReference>
<dbReference type="Pfam" id="PF09750">
    <property type="entry name" value="DRY_EERY"/>
    <property type="match status" value="1"/>
</dbReference>
<keyword evidence="3" id="KW-0694">RNA-binding</keyword>
<evidence type="ECO:0000256" key="3">
    <source>
        <dbReference type="ARBA" id="ARBA00022884"/>
    </source>
</evidence>
<dbReference type="InterPro" id="IPR040397">
    <property type="entry name" value="SWAP"/>
</dbReference>
<feature type="compositionally biased region" description="Basic and acidic residues" evidence="7">
    <location>
        <begin position="766"/>
        <end position="822"/>
    </location>
</feature>
<evidence type="ECO:0000259" key="8">
    <source>
        <dbReference type="PROSITE" id="PS50128"/>
    </source>
</evidence>
<feature type="compositionally biased region" description="Basic and acidic residues" evidence="7">
    <location>
        <begin position="490"/>
        <end position="504"/>
    </location>
</feature>
<feature type="compositionally biased region" description="Polar residues" evidence="7">
    <location>
        <begin position="568"/>
        <end position="597"/>
    </location>
</feature>
<dbReference type="InterPro" id="IPR019147">
    <property type="entry name" value="SWAP_N_domain"/>
</dbReference>
<feature type="region of interest" description="Disordered" evidence="7">
    <location>
        <begin position="482"/>
        <end position="504"/>
    </location>
</feature>
<evidence type="ECO:0000256" key="4">
    <source>
        <dbReference type="ARBA" id="ARBA00023015"/>
    </source>
</evidence>
<evidence type="ECO:0000313" key="10">
    <source>
        <dbReference type="Proteomes" id="UP001458880"/>
    </source>
</evidence>
<feature type="region of interest" description="Disordered" evidence="7">
    <location>
        <begin position="568"/>
        <end position="611"/>
    </location>
</feature>
<dbReference type="GO" id="GO:0000395">
    <property type="term" value="P:mRNA 5'-splice site recognition"/>
    <property type="evidence" value="ECO:0007669"/>
    <property type="project" value="TreeGrafter"/>
</dbReference>
<feature type="compositionally biased region" description="Basic residues" evidence="7">
    <location>
        <begin position="830"/>
        <end position="867"/>
    </location>
</feature>
<evidence type="ECO:0000256" key="6">
    <source>
        <dbReference type="ARBA" id="ARBA00023187"/>
    </source>
</evidence>
<keyword evidence="10" id="KW-1185">Reference proteome</keyword>
<feature type="region of interest" description="Disordered" evidence="7">
    <location>
        <begin position="762"/>
        <end position="878"/>
    </location>
</feature>
<evidence type="ECO:0000256" key="7">
    <source>
        <dbReference type="SAM" id="MobiDB-lite"/>
    </source>
</evidence>
<evidence type="ECO:0000256" key="5">
    <source>
        <dbReference type="ARBA" id="ARBA00023163"/>
    </source>
</evidence>
<dbReference type="SMART" id="SM00648">
    <property type="entry name" value="SWAP"/>
    <property type="match status" value="2"/>
</dbReference>
<dbReference type="PANTHER" id="PTHR13161:SF15">
    <property type="entry name" value="SPLICING FACTOR, SUPPRESSOR OF WHITE-APRICOT HOMOLOG"/>
    <property type="match status" value="1"/>
</dbReference>
<keyword evidence="5" id="KW-0804">Transcription</keyword>
<keyword evidence="1" id="KW-0507">mRNA processing</keyword>
<feature type="compositionally biased region" description="Polar residues" evidence="7">
    <location>
        <begin position="449"/>
        <end position="458"/>
    </location>
</feature>
<dbReference type="PANTHER" id="PTHR13161">
    <property type="entry name" value="SPLICING FACTOR SUPPRESSOR OF WHITE APRICOT"/>
    <property type="match status" value="1"/>
</dbReference>
<feature type="region of interest" description="Disordered" evidence="7">
    <location>
        <begin position="627"/>
        <end position="678"/>
    </location>
</feature>
<dbReference type="EMBL" id="JASPKY010000050">
    <property type="protein sequence ID" value="KAK9745339.1"/>
    <property type="molecule type" value="Genomic_DNA"/>
</dbReference>
<accession>A0AAW1MG76</accession>
<dbReference type="Proteomes" id="UP001458880">
    <property type="component" value="Unassembled WGS sequence"/>
</dbReference>